<keyword evidence="2" id="KW-0802">TPR repeat</keyword>
<dbReference type="GO" id="GO:0051301">
    <property type="term" value="P:cell division"/>
    <property type="evidence" value="ECO:0007669"/>
    <property type="project" value="InterPro"/>
</dbReference>
<gene>
    <name evidence="5" type="primary">ybgF</name>
    <name evidence="5" type="ORF">ENV79_03875</name>
</gene>
<dbReference type="SMART" id="SM00028">
    <property type="entry name" value="TPR"/>
    <property type="match status" value="3"/>
</dbReference>
<protein>
    <submittedName>
        <fullName evidence="5">Tol-pal system protein YbgF</fullName>
    </submittedName>
</protein>
<dbReference type="InterPro" id="IPR014162">
    <property type="entry name" value="CpoB_C"/>
</dbReference>
<accession>A0A7V5Y034</accession>
<reference evidence="5" key="1">
    <citation type="journal article" date="2020" name="mSystems">
        <title>Genome- and Community-Level Interaction Insights into Carbon Utilization and Element Cycling Functions of Hydrothermarchaeota in Hydrothermal Sediment.</title>
        <authorList>
            <person name="Zhou Z."/>
            <person name="Liu Y."/>
            <person name="Xu W."/>
            <person name="Pan J."/>
            <person name="Luo Z.H."/>
            <person name="Li M."/>
        </authorList>
    </citation>
    <scope>NUCLEOTIDE SEQUENCE [LARGE SCALE GENOMIC DNA]</scope>
    <source>
        <strain evidence="5">SpSt-791</strain>
    </source>
</reference>
<evidence type="ECO:0000256" key="1">
    <source>
        <dbReference type="ARBA" id="ARBA00022729"/>
    </source>
</evidence>
<dbReference type="NCBIfam" id="TIGR02795">
    <property type="entry name" value="tol_pal_ybgF"/>
    <property type="match status" value="1"/>
</dbReference>
<feature type="repeat" description="TPR" evidence="2">
    <location>
        <begin position="157"/>
        <end position="190"/>
    </location>
</feature>
<evidence type="ECO:0000256" key="3">
    <source>
        <dbReference type="SAM" id="Coils"/>
    </source>
</evidence>
<keyword evidence="3" id="KW-0175">Coiled coil</keyword>
<dbReference type="Pfam" id="PF13525">
    <property type="entry name" value="YfiO"/>
    <property type="match status" value="1"/>
</dbReference>
<feature type="repeat" description="TPR" evidence="2">
    <location>
        <begin position="194"/>
        <end position="227"/>
    </location>
</feature>
<feature type="domain" description="Outer membrane lipoprotein BamD-like" evidence="4">
    <location>
        <begin position="118"/>
        <end position="238"/>
    </location>
</feature>
<sequence>MKRLALLEKKKNLQWRLYFFLLIFFFSCSPYKKFLYRQALIDTLNLRTKIIQKENKKAIEELKADITLELEKINNRLEEIYNLLQETQEEIYKVGRKKIEETIVSKETLKLAREYDETKQEELYQLAYQDMIRGDYEQAILSFKNFLQKYPESELADNAQYWLGECYAASGDTEKAIIELEKVIKNFPQGNKVPSSLYKLGIIYLNKKNKNKAKEYFQRLIKEYPNTNEAKLAKEKLKEF</sequence>
<keyword evidence="1" id="KW-0732">Signal</keyword>
<organism evidence="5">
    <name type="scientific">candidate division WOR-3 bacterium</name>
    <dbReference type="NCBI Taxonomy" id="2052148"/>
    <lineage>
        <taxon>Bacteria</taxon>
        <taxon>Bacteria division WOR-3</taxon>
    </lineage>
</organism>
<dbReference type="PROSITE" id="PS50005">
    <property type="entry name" value="TPR"/>
    <property type="match status" value="2"/>
</dbReference>
<proteinExistence type="inferred from homology"/>
<dbReference type="EMBL" id="DTHS01000024">
    <property type="protein sequence ID" value="HHR48765.1"/>
    <property type="molecule type" value="Genomic_DNA"/>
</dbReference>
<dbReference type="InterPro" id="IPR011990">
    <property type="entry name" value="TPR-like_helical_dom_sf"/>
</dbReference>
<dbReference type="InterPro" id="IPR034706">
    <property type="entry name" value="CpoB"/>
</dbReference>
<evidence type="ECO:0000256" key="2">
    <source>
        <dbReference type="PROSITE-ProRule" id="PRU00339"/>
    </source>
</evidence>
<name>A0A7V5Y034_UNCW3</name>
<feature type="coiled-coil region" evidence="3">
    <location>
        <begin position="56"/>
        <end position="90"/>
    </location>
</feature>
<dbReference type="Gene3D" id="1.25.40.10">
    <property type="entry name" value="Tetratricopeptide repeat domain"/>
    <property type="match status" value="1"/>
</dbReference>
<comment type="caution">
    <text evidence="5">The sequence shown here is derived from an EMBL/GenBank/DDBJ whole genome shotgun (WGS) entry which is preliminary data.</text>
</comment>
<dbReference type="SUPFAM" id="SSF48452">
    <property type="entry name" value="TPR-like"/>
    <property type="match status" value="1"/>
</dbReference>
<dbReference type="PROSITE" id="PS51257">
    <property type="entry name" value="PROKAR_LIPOPROTEIN"/>
    <property type="match status" value="1"/>
</dbReference>
<dbReference type="AlphaFoldDB" id="A0A7V5Y034"/>
<dbReference type="InterPro" id="IPR019734">
    <property type="entry name" value="TPR_rpt"/>
</dbReference>
<dbReference type="InterPro" id="IPR039565">
    <property type="entry name" value="BamD-like"/>
</dbReference>
<evidence type="ECO:0000313" key="5">
    <source>
        <dbReference type="EMBL" id="HHR48765.1"/>
    </source>
</evidence>
<dbReference type="HAMAP" id="MF_02066">
    <property type="entry name" value="CpoB"/>
    <property type="match status" value="1"/>
</dbReference>
<evidence type="ECO:0000259" key="4">
    <source>
        <dbReference type="Pfam" id="PF13525"/>
    </source>
</evidence>